<evidence type="ECO:0000256" key="1">
    <source>
        <dbReference type="SAM" id="MobiDB-lite"/>
    </source>
</evidence>
<feature type="region of interest" description="Disordered" evidence="1">
    <location>
        <begin position="38"/>
        <end position="61"/>
    </location>
</feature>
<protein>
    <submittedName>
        <fullName evidence="2">Uncharacterized protein</fullName>
    </submittedName>
</protein>
<proteinExistence type="predicted"/>
<reference evidence="2" key="1">
    <citation type="journal article" date="2019" name="Sci. Rep.">
        <title>Draft genome of Tanacetum cinerariifolium, the natural source of mosquito coil.</title>
        <authorList>
            <person name="Yamashiro T."/>
            <person name="Shiraishi A."/>
            <person name="Satake H."/>
            <person name="Nakayama K."/>
        </authorList>
    </citation>
    <scope>NUCLEOTIDE SEQUENCE</scope>
</reference>
<feature type="region of interest" description="Disordered" evidence="1">
    <location>
        <begin position="111"/>
        <end position="196"/>
    </location>
</feature>
<sequence length="219" mass="24622">MYGAILPNVLINEAIKDFESYKEYYAIASRAEPLKTKARVKKKQAESDISPKRKPGQALKGIRLKARAKVPKSLKMKLPAQGLETLSEIALSEAEQIKLATKRSKIQFHISYASGSDDDDVDDQSDDDEDDDDGASQGDDDQDDNGEQTELDNSDDDFVHPKLSTYDEEERHDDEDYDEVTQGGNDAGEKMDEEEEVNELYRDVNINLEGSDYEMTDIS</sequence>
<comment type="caution">
    <text evidence="2">The sequence shown here is derived from an EMBL/GenBank/DDBJ whole genome shotgun (WGS) entry which is preliminary data.</text>
</comment>
<accession>A0A6L2N3W1</accession>
<evidence type="ECO:0000313" key="2">
    <source>
        <dbReference type="EMBL" id="GEU80888.1"/>
    </source>
</evidence>
<feature type="compositionally biased region" description="Acidic residues" evidence="1">
    <location>
        <begin position="116"/>
        <end position="156"/>
    </location>
</feature>
<name>A0A6L2N3W1_TANCI</name>
<dbReference type="AlphaFoldDB" id="A0A6L2N3W1"/>
<organism evidence="2">
    <name type="scientific">Tanacetum cinerariifolium</name>
    <name type="common">Dalmatian daisy</name>
    <name type="synonym">Chrysanthemum cinerariifolium</name>
    <dbReference type="NCBI Taxonomy" id="118510"/>
    <lineage>
        <taxon>Eukaryota</taxon>
        <taxon>Viridiplantae</taxon>
        <taxon>Streptophyta</taxon>
        <taxon>Embryophyta</taxon>
        <taxon>Tracheophyta</taxon>
        <taxon>Spermatophyta</taxon>
        <taxon>Magnoliopsida</taxon>
        <taxon>eudicotyledons</taxon>
        <taxon>Gunneridae</taxon>
        <taxon>Pentapetalae</taxon>
        <taxon>asterids</taxon>
        <taxon>campanulids</taxon>
        <taxon>Asterales</taxon>
        <taxon>Asteraceae</taxon>
        <taxon>Asteroideae</taxon>
        <taxon>Anthemideae</taxon>
        <taxon>Anthemidinae</taxon>
        <taxon>Tanacetum</taxon>
    </lineage>
</organism>
<feature type="compositionally biased region" description="Acidic residues" evidence="1">
    <location>
        <begin position="166"/>
        <end position="179"/>
    </location>
</feature>
<dbReference type="EMBL" id="BKCJ010008165">
    <property type="protein sequence ID" value="GEU80888.1"/>
    <property type="molecule type" value="Genomic_DNA"/>
</dbReference>
<gene>
    <name evidence="2" type="ORF">Tci_052866</name>
</gene>